<protein>
    <submittedName>
        <fullName evidence="1">SMI1/KNR4 family protein</fullName>
    </submittedName>
</protein>
<evidence type="ECO:0000313" key="2">
    <source>
        <dbReference type="Proteomes" id="UP001319060"/>
    </source>
</evidence>
<keyword evidence="2" id="KW-1185">Reference proteome</keyword>
<sequence length="140" mass="16353">MENKILSMIETYEEDNDFYGPIAIERIHEIEKDLEVKFPLMYKNFIQGYGSGGICGVNILGIEGNDGVSVLKTTERYRELGLRKDLIVIEDLGEFIMCSETGDNETILYWDRVEKQETIRYDNFQDYLVDTFQEAIDNWD</sequence>
<dbReference type="SUPFAM" id="SSF160631">
    <property type="entry name" value="SMI1/KNR4-like"/>
    <property type="match status" value="1"/>
</dbReference>
<dbReference type="RefSeq" id="WP_188400894.1">
    <property type="nucleotide sequence ID" value="NZ_BMCE01000001.1"/>
</dbReference>
<comment type="caution">
    <text evidence="1">The sequence shown here is derived from an EMBL/GenBank/DDBJ whole genome shotgun (WGS) entry which is preliminary data.</text>
</comment>
<name>A0ABS2ZF69_9BACL</name>
<dbReference type="InterPro" id="IPR037883">
    <property type="entry name" value="Knr4/Smi1-like_sf"/>
</dbReference>
<evidence type="ECO:0000313" key="1">
    <source>
        <dbReference type="EMBL" id="MBN3546585.1"/>
    </source>
</evidence>
<dbReference type="Pfam" id="PF14567">
    <property type="entry name" value="SUKH_5"/>
    <property type="match status" value="1"/>
</dbReference>
<proteinExistence type="predicted"/>
<dbReference type="Gene3D" id="3.40.1580.10">
    <property type="entry name" value="SMI1/KNR4-like"/>
    <property type="match status" value="1"/>
</dbReference>
<dbReference type="EMBL" id="JAFHKS010000044">
    <property type="protein sequence ID" value="MBN3546585.1"/>
    <property type="molecule type" value="Genomic_DNA"/>
</dbReference>
<dbReference type="Proteomes" id="UP001319060">
    <property type="component" value="Unassembled WGS sequence"/>
</dbReference>
<reference evidence="1 2" key="1">
    <citation type="submission" date="2021-01" db="EMBL/GenBank/DDBJ databases">
        <title>Genome Sequencing of Type Strains.</title>
        <authorList>
            <person name="Lemaire J.F."/>
            <person name="Inderbitzin P."/>
            <person name="Collins S.B."/>
            <person name="Wespe N."/>
            <person name="Knight-Connoni V."/>
        </authorList>
    </citation>
    <scope>NUCLEOTIDE SEQUENCE [LARGE SCALE GENOMIC DNA]</scope>
    <source>
        <strain evidence="1 2">DSM 14730</strain>
    </source>
</reference>
<organism evidence="1 2">
    <name type="scientific">Fictibacillus barbaricus</name>
    <dbReference type="NCBI Taxonomy" id="182136"/>
    <lineage>
        <taxon>Bacteria</taxon>
        <taxon>Bacillati</taxon>
        <taxon>Bacillota</taxon>
        <taxon>Bacilli</taxon>
        <taxon>Bacillales</taxon>
        <taxon>Fictibacillaceae</taxon>
        <taxon>Fictibacillus</taxon>
    </lineage>
</organism>
<accession>A0ABS2ZF69</accession>
<gene>
    <name evidence="1" type="ORF">JYA64_14855</name>
</gene>